<keyword evidence="12" id="KW-1185">Reference proteome</keyword>
<reference evidence="11" key="1">
    <citation type="submission" date="2021-06" db="EMBL/GenBank/DDBJ databases">
        <title>Comparative genomics, transcriptomics and evolutionary studies reveal genomic signatures of adaptation to plant cell wall in hemibiotrophic fungi.</title>
        <authorList>
            <consortium name="DOE Joint Genome Institute"/>
            <person name="Baroncelli R."/>
            <person name="Diaz J.F."/>
            <person name="Benocci T."/>
            <person name="Peng M."/>
            <person name="Battaglia E."/>
            <person name="Haridas S."/>
            <person name="Andreopoulos W."/>
            <person name="Labutti K."/>
            <person name="Pangilinan J."/>
            <person name="Floch G.L."/>
            <person name="Makela M.R."/>
            <person name="Henrissat B."/>
            <person name="Grigoriev I.V."/>
            <person name="Crouch J.A."/>
            <person name="De Vries R.P."/>
            <person name="Sukno S.A."/>
            <person name="Thon M.R."/>
        </authorList>
    </citation>
    <scope>NUCLEOTIDE SEQUENCE</scope>
    <source>
        <strain evidence="11">CBS 125086</strain>
    </source>
</reference>
<dbReference type="HAMAP" id="MF_00137">
    <property type="entry name" value="SAICAR_synth"/>
    <property type="match status" value="1"/>
</dbReference>
<evidence type="ECO:0000256" key="6">
    <source>
        <dbReference type="ARBA" id="ARBA00022741"/>
    </source>
</evidence>
<dbReference type="GO" id="GO:0005524">
    <property type="term" value="F:ATP binding"/>
    <property type="evidence" value="ECO:0007669"/>
    <property type="project" value="UniProtKB-KW"/>
</dbReference>
<protein>
    <recommendedName>
        <fullName evidence="4">Phosphoribosylaminoimidazole-succinocarboxamide synthase</fullName>
        <ecNumber evidence="3">6.3.2.6</ecNumber>
    </recommendedName>
    <alternativeName>
        <fullName evidence="9">SAICAR synthetase</fullName>
    </alternativeName>
</protein>
<dbReference type="AlphaFoldDB" id="A0AAD8PWK7"/>
<keyword evidence="5" id="KW-0436">Ligase</keyword>
<proteinExistence type="inferred from homology"/>
<dbReference type="PROSITE" id="PS01058">
    <property type="entry name" value="SAICAR_SYNTHETASE_2"/>
    <property type="match status" value="1"/>
</dbReference>
<dbReference type="PROSITE" id="PS01057">
    <property type="entry name" value="SAICAR_SYNTHETASE_1"/>
    <property type="match status" value="1"/>
</dbReference>
<gene>
    <name evidence="11" type="ORF">LY79DRAFT_558814</name>
</gene>
<dbReference type="Gene3D" id="3.30.470.20">
    <property type="entry name" value="ATP-grasp fold, B domain"/>
    <property type="match status" value="1"/>
</dbReference>
<evidence type="ECO:0000256" key="9">
    <source>
        <dbReference type="ARBA" id="ARBA00030409"/>
    </source>
</evidence>
<dbReference type="EC" id="6.3.2.6" evidence="3"/>
<evidence type="ECO:0000256" key="8">
    <source>
        <dbReference type="ARBA" id="ARBA00022840"/>
    </source>
</evidence>
<feature type="domain" description="SAICAR synthetase/ADE2 N-terminal" evidence="10">
    <location>
        <begin position="17"/>
        <end position="275"/>
    </location>
</feature>
<dbReference type="GO" id="GO:0005737">
    <property type="term" value="C:cytoplasm"/>
    <property type="evidence" value="ECO:0007669"/>
    <property type="project" value="TreeGrafter"/>
</dbReference>
<dbReference type="NCBIfam" id="TIGR00081">
    <property type="entry name" value="purC"/>
    <property type="match status" value="1"/>
</dbReference>
<name>A0AAD8PWK7_9PEZI</name>
<dbReference type="InterPro" id="IPR028923">
    <property type="entry name" value="SAICAR_synt/ADE2_N"/>
</dbReference>
<accession>A0AAD8PWK7</accession>
<evidence type="ECO:0000256" key="7">
    <source>
        <dbReference type="ARBA" id="ARBA00022755"/>
    </source>
</evidence>
<keyword evidence="8" id="KW-0067">ATP-binding</keyword>
<keyword evidence="7" id="KW-0658">Purine biosynthesis</keyword>
<dbReference type="Pfam" id="PF01259">
    <property type="entry name" value="SAICAR_synt"/>
    <property type="match status" value="1"/>
</dbReference>
<comment type="pathway">
    <text evidence="1">Purine metabolism; IMP biosynthesis via de novo pathway; 5-amino-1-(5-phospho-D-ribosyl)imidazole-4-carboxamide from 5-amino-1-(5-phospho-D-ribosyl)imidazole-4-carboxylate: step 1/2.</text>
</comment>
<dbReference type="InterPro" id="IPR001636">
    <property type="entry name" value="SAICAR_synth"/>
</dbReference>
<dbReference type="RefSeq" id="XP_060412355.1">
    <property type="nucleotide sequence ID" value="XM_060558211.1"/>
</dbReference>
<dbReference type="PANTHER" id="PTHR43700:SF1">
    <property type="entry name" value="PHOSPHORIBOSYLAMINOIMIDAZOLE-SUCCINOCARBOXAMIDE SYNTHASE"/>
    <property type="match status" value="1"/>
</dbReference>
<dbReference type="SUPFAM" id="SSF56104">
    <property type="entry name" value="SAICAR synthase-like"/>
    <property type="match status" value="1"/>
</dbReference>
<evidence type="ECO:0000256" key="1">
    <source>
        <dbReference type="ARBA" id="ARBA00004672"/>
    </source>
</evidence>
<organism evidence="11 12">
    <name type="scientific">Colletotrichum navitas</name>
    <dbReference type="NCBI Taxonomy" id="681940"/>
    <lineage>
        <taxon>Eukaryota</taxon>
        <taxon>Fungi</taxon>
        <taxon>Dikarya</taxon>
        <taxon>Ascomycota</taxon>
        <taxon>Pezizomycotina</taxon>
        <taxon>Sordariomycetes</taxon>
        <taxon>Hypocreomycetidae</taxon>
        <taxon>Glomerellales</taxon>
        <taxon>Glomerellaceae</taxon>
        <taxon>Colletotrichum</taxon>
        <taxon>Colletotrichum graminicola species complex</taxon>
    </lineage>
</organism>
<dbReference type="CDD" id="cd01414">
    <property type="entry name" value="SAICAR_synt_Sc"/>
    <property type="match status" value="1"/>
</dbReference>
<dbReference type="EMBL" id="JAHLJV010000045">
    <property type="protein sequence ID" value="KAK1585329.1"/>
    <property type="molecule type" value="Genomic_DNA"/>
</dbReference>
<dbReference type="Gene3D" id="3.30.200.20">
    <property type="entry name" value="Phosphorylase Kinase, domain 1"/>
    <property type="match status" value="1"/>
</dbReference>
<evidence type="ECO:0000256" key="4">
    <source>
        <dbReference type="ARBA" id="ARBA00016460"/>
    </source>
</evidence>
<dbReference type="FunFam" id="3.30.470.20:FF:000015">
    <property type="entry name" value="Phosphoribosylaminoimidazole-succinocarboxamide synthase"/>
    <property type="match status" value="1"/>
</dbReference>
<keyword evidence="6" id="KW-0547">Nucleotide-binding</keyword>
<evidence type="ECO:0000313" key="11">
    <source>
        <dbReference type="EMBL" id="KAK1585329.1"/>
    </source>
</evidence>
<evidence type="ECO:0000256" key="3">
    <source>
        <dbReference type="ARBA" id="ARBA00012217"/>
    </source>
</evidence>
<dbReference type="GeneID" id="85442451"/>
<evidence type="ECO:0000256" key="5">
    <source>
        <dbReference type="ARBA" id="ARBA00022598"/>
    </source>
</evidence>
<dbReference type="NCBIfam" id="NF010568">
    <property type="entry name" value="PRK13961.1"/>
    <property type="match status" value="1"/>
</dbReference>
<dbReference type="PANTHER" id="PTHR43700">
    <property type="entry name" value="PHOSPHORIBOSYLAMINOIMIDAZOLE-SUCCINOCARBOXAMIDE SYNTHASE"/>
    <property type="match status" value="1"/>
</dbReference>
<comment type="caution">
    <text evidence="11">The sequence shown here is derived from an EMBL/GenBank/DDBJ whole genome shotgun (WGS) entry which is preliminary data.</text>
</comment>
<dbReference type="GO" id="GO:0004639">
    <property type="term" value="F:phosphoribosylaminoimidazolesuccinocarboxamide synthase activity"/>
    <property type="evidence" value="ECO:0007669"/>
    <property type="project" value="UniProtKB-EC"/>
</dbReference>
<comment type="similarity">
    <text evidence="2">Belongs to the SAICAR synthetase family.</text>
</comment>
<dbReference type="Proteomes" id="UP001230504">
    <property type="component" value="Unassembled WGS sequence"/>
</dbReference>
<evidence type="ECO:0000259" key="10">
    <source>
        <dbReference type="Pfam" id="PF01259"/>
    </source>
</evidence>
<dbReference type="InterPro" id="IPR018236">
    <property type="entry name" value="SAICAR_synthetase_CS"/>
</dbReference>
<sequence length="308" mass="33782">MATASVTSVGLTGLKKIGQGKVRDVFEVDDKTLLFVASDRVSAFDVVMKNGIPDKGAILTHASAHWFKVLSDRVPGLKTHFLTLDPPAGLPAADAALIKNRSMQVRRLKVIPLEAIVRGYITGSAWSEYKAKGTVHGIRVPEGMQQSQAFETPLYTPSTKAEQGEHDENIHPDEAARIVGDAALARRVEELALALYSAARDYARERGIILADTKFEFGVDPDTGDVVLVDEVLTPDSSRYWPADGYAVGRDQESFDKQFIRNWLVEHALKGKEGVELPEDVCRATADKYKDVFVKLVGKSFDEVIAQS</sequence>
<evidence type="ECO:0000256" key="2">
    <source>
        <dbReference type="ARBA" id="ARBA00010190"/>
    </source>
</evidence>
<dbReference type="GO" id="GO:0006189">
    <property type="term" value="P:'de novo' IMP biosynthetic process"/>
    <property type="evidence" value="ECO:0007669"/>
    <property type="project" value="TreeGrafter"/>
</dbReference>
<evidence type="ECO:0000313" key="12">
    <source>
        <dbReference type="Proteomes" id="UP001230504"/>
    </source>
</evidence>